<dbReference type="Pfam" id="PF01498">
    <property type="entry name" value="HTH_Tnp_Tc3_2"/>
    <property type="match status" value="1"/>
</dbReference>
<accession>A0ABS2XCP5</accession>
<feature type="non-terminal residue" evidence="4">
    <location>
        <position position="339"/>
    </location>
</feature>
<dbReference type="NCBIfam" id="NF033545">
    <property type="entry name" value="transpos_IS630"/>
    <property type="match status" value="1"/>
</dbReference>
<reference evidence="4" key="1">
    <citation type="journal article" date="2021" name="Cell">
        <title>Tracing the genetic footprints of vertebrate landing in non-teleost ray-finned fishes.</title>
        <authorList>
            <person name="Bi X."/>
            <person name="Wang K."/>
            <person name="Yang L."/>
            <person name="Pan H."/>
            <person name="Jiang H."/>
            <person name="Wei Q."/>
            <person name="Fang M."/>
            <person name="Yu H."/>
            <person name="Zhu C."/>
            <person name="Cai Y."/>
            <person name="He Y."/>
            <person name="Gan X."/>
            <person name="Zeng H."/>
            <person name="Yu D."/>
            <person name="Zhu Y."/>
            <person name="Jiang H."/>
            <person name="Qiu Q."/>
            <person name="Yang H."/>
            <person name="Zhang Y.E."/>
            <person name="Wang W."/>
            <person name="Zhu M."/>
            <person name="He S."/>
            <person name="Zhang G."/>
        </authorList>
    </citation>
    <scope>NUCLEOTIDE SEQUENCE</scope>
    <source>
        <strain evidence="4">Pddl_001</strain>
    </source>
</reference>
<proteinExistence type="predicted"/>
<dbReference type="InterPro" id="IPR057667">
    <property type="entry name" value="HTH_SB"/>
</dbReference>
<dbReference type="InterPro" id="IPR047655">
    <property type="entry name" value="Transpos_IS630-like"/>
</dbReference>
<dbReference type="InterPro" id="IPR036397">
    <property type="entry name" value="RNaseH_sf"/>
</dbReference>
<dbReference type="Pfam" id="PF13358">
    <property type="entry name" value="DDE_3"/>
    <property type="match status" value="1"/>
</dbReference>
<feature type="domain" description="Sleeping Beauty transposase HTH" evidence="3">
    <location>
        <begin position="1"/>
        <end position="52"/>
    </location>
</feature>
<dbReference type="Proteomes" id="UP001166093">
    <property type="component" value="Unassembled WGS sequence"/>
</dbReference>
<dbReference type="SUPFAM" id="SSF46689">
    <property type="entry name" value="Homeodomain-like"/>
    <property type="match status" value="1"/>
</dbReference>
<dbReference type="Pfam" id="PF25787">
    <property type="entry name" value="HTH_SB"/>
    <property type="match status" value="1"/>
</dbReference>
<dbReference type="InterPro" id="IPR002492">
    <property type="entry name" value="Transposase_Tc1-like"/>
</dbReference>
<organism evidence="4 5">
    <name type="scientific">Polyodon spathula</name>
    <name type="common">North American paddlefish</name>
    <name type="synonym">Squalus spathula</name>
    <dbReference type="NCBI Taxonomy" id="7913"/>
    <lineage>
        <taxon>Eukaryota</taxon>
        <taxon>Metazoa</taxon>
        <taxon>Chordata</taxon>
        <taxon>Craniata</taxon>
        <taxon>Vertebrata</taxon>
        <taxon>Euteleostomi</taxon>
        <taxon>Actinopterygii</taxon>
        <taxon>Chondrostei</taxon>
        <taxon>Acipenseriformes</taxon>
        <taxon>Polyodontidae</taxon>
        <taxon>Polyodon</taxon>
    </lineage>
</organism>
<evidence type="ECO:0000259" key="2">
    <source>
        <dbReference type="Pfam" id="PF13358"/>
    </source>
</evidence>
<sequence>MKTKEHSTEVRDEVIQMHRLGKGYKMMSRCLDIPVSTVGSIIRKWKLHHTTQALPRKGRPSKLSAQTRRRLVREATERPTITLKELQSSVAGSGVMVHQSTISRALHNTGLYGRVARKKPLLKKYHLKARLEFARKHESDPAAMWEKVLWSDETKIELFGQNSKRYVWRKPNTAHASRHTIPTVKYGGGSIMLWGCFSSAGTGHLVTIEGRMDGAKYRKILQENLLQSAKKLKLGRKFTFQQDNDPKHKAKATLEWLKNKKVNVLQWPSQSPDLNPIENLWHYLKIAVHKRRPTNLNNLEQICQEEWAKITPTLCAKLVHTYPKRLKAVIAAKGGSTKY</sequence>
<dbReference type="PANTHER" id="PTHR23022:SF135">
    <property type="entry name" value="SI:DKEY-77F5.3"/>
    <property type="match status" value="1"/>
</dbReference>
<gene>
    <name evidence="4" type="primary">Tcb1_53</name>
    <name evidence="4" type="ORF">GTO93_0001571</name>
</gene>
<dbReference type="InterPro" id="IPR009057">
    <property type="entry name" value="Homeodomain-like_sf"/>
</dbReference>
<dbReference type="InterPro" id="IPR038717">
    <property type="entry name" value="Tc1-like_DDE_dom"/>
</dbReference>
<name>A0ABS2XCP5_POLSP</name>
<dbReference type="EMBL" id="JAAWVQ010015017">
    <property type="protein sequence ID" value="MBN3271916.1"/>
    <property type="molecule type" value="Genomic_DNA"/>
</dbReference>
<feature type="domain" description="Tc1-like transposase DDE" evidence="2">
    <location>
        <begin position="148"/>
        <end position="298"/>
    </location>
</feature>
<dbReference type="InterPro" id="IPR036388">
    <property type="entry name" value="WH-like_DNA-bd_sf"/>
</dbReference>
<feature type="non-terminal residue" evidence="4">
    <location>
        <position position="1"/>
    </location>
</feature>
<comment type="caution">
    <text evidence="4">The sequence shown here is derived from an EMBL/GenBank/DDBJ whole genome shotgun (WGS) entry which is preliminary data.</text>
</comment>
<evidence type="ECO:0000313" key="5">
    <source>
        <dbReference type="Proteomes" id="UP001166093"/>
    </source>
</evidence>
<dbReference type="InterPro" id="IPR052338">
    <property type="entry name" value="Transposase_5"/>
</dbReference>
<evidence type="ECO:0000313" key="4">
    <source>
        <dbReference type="EMBL" id="MBN3271916.1"/>
    </source>
</evidence>
<evidence type="ECO:0000259" key="3">
    <source>
        <dbReference type="Pfam" id="PF25787"/>
    </source>
</evidence>
<keyword evidence="5" id="KW-1185">Reference proteome</keyword>
<feature type="domain" description="Transposase Tc1-like" evidence="1">
    <location>
        <begin position="68"/>
        <end position="137"/>
    </location>
</feature>
<dbReference type="Gene3D" id="1.10.10.10">
    <property type="entry name" value="Winged helix-like DNA-binding domain superfamily/Winged helix DNA-binding domain"/>
    <property type="match status" value="1"/>
</dbReference>
<protein>
    <submittedName>
        <fullName evidence="4">TCB1 transposase</fullName>
    </submittedName>
</protein>
<evidence type="ECO:0000259" key="1">
    <source>
        <dbReference type="Pfam" id="PF01498"/>
    </source>
</evidence>
<dbReference type="PANTHER" id="PTHR23022">
    <property type="entry name" value="TRANSPOSABLE ELEMENT-RELATED"/>
    <property type="match status" value="1"/>
</dbReference>
<dbReference type="Gene3D" id="3.30.420.10">
    <property type="entry name" value="Ribonuclease H-like superfamily/Ribonuclease H"/>
    <property type="match status" value="1"/>
</dbReference>